<gene>
    <name evidence="1" type="ORF">RHAB21_04453</name>
</gene>
<comment type="caution">
    <text evidence="1">The sequence shown here is derived from an EMBL/GenBank/DDBJ whole genome shotgun (WGS) entry which is preliminary data.</text>
</comment>
<name>A0ABM8PWN8_9HYPH</name>
<evidence type="ECO:0000313" key="2">
    <source>
        <dbReference type="Proteomes" id="UP000601041"/>
    </source>
</evidence>
<organism evidence="1 2">
    <name type="scientific">Pseudorhizobium halotolerans</name>
    <dbReference type="NCBI Taxonomy" id="1233081"/>
    <lineage>
        <taxon>Bacteria</taxon>
        <taxon>Pseudomonadati</taxon>
        <taxon>Pseudomonadota</taxon>
        <taxon>Alphaproteobacteria</taxon>
        <taxon>Hyphomicrobiales</taxon>
        <taxon>Rhizobiaceae</taxon>
        <taxon>Rhizobium/Agrobacterium group</taxon>
        <taxon>Pseudorhizobium</taxon>
    </lineage>
</organism>
<dbReference type="EMBL" id="CABFWE030000011">
    <property type="protein sequence ID" value="CAD7052482.1"/>
    <property type="molecule type" value="Genomic_DNA"/>
</dbReference>
<evidence type="ECO:0000313" key="1">
    <source>
        <dbReference type="EMBL" id="CAD7052482.1"/>
    </source>
</evidence>
<accession>A0ABM8PWN8</accession>
<reference evidence="1 2" key="1">
    <citation type="submission" date="2020-11" db="EMBL/GenBank/DDBJ databases">
        <authorList>
            <person name="Lassalle F."/>
        </authorList>
    </citation>
    <scope>NUCLEOTIDE SEQUENCE [LARGE SCALE GENOMIC DNA]</scope>
    <source>
        <strain evidence="1 2">AB21</strain>
    </source>
</reference>
<proteinExistence type="predicted"/>
<dbReference type="Proteomes" id="UP000601041">
    <property type="component" value="Unassembled WGS sequence"/>
</dbReference>
<protein>
    <submittedName>
        <fullName evidence="1">Uncharacterized protein</fullName>
    </submittedName>
</protein>
<sequence>MPNEDLSGRHFQKKISTYCDVRLAPVAPDWILENIWPYLLGLVTFRKTPISTLT</sequence>
<keyword evidence="2" id="KW-1185">Reference proteome</keyword>